<reference evidence="1 2" key="1">
    <citation type="journal article" date="2021" name="bioRxiv">
        <title>Chromosome-scale and haplotype-resolved genome assembly of a tetraploid potato cultivar.</title>
        <authorList>
            <person name="Sun H."/>
            <person name="Jiao W.-B."/>
            <person name="Krause K."/>
            <person name="Campoy J.A."/>
            <person name="Goel M."/>
            <person name="Folz-Donahue K."/>
            <person name="Kukat C."/>
            <person name="Huettel B."/>
            <person name="Schneeberger K."/>
        </authorList>
    </citation>
    <scope>NUCLEOTIDE SEQUENCE [LARGE SCALE GENOMIC DNA]</scope>
    <source>
        <strain evidence="1">SolTubOtavaFocal</strain>
        <tissue evidence="1">Leaves</tissue>
    </source>
</reference>
<dbReference type="Proteomes" id="UP000826656">
    <property type="component" value="Unassembled WGS sequence"/>
</dbReference>
<evidence type="ECO:0000313" key="1">
    <source>
        <dbReference type="EMBL" id="KAH0738683.1"/>
    </source>
</evidence>
<dbReference type="EMBL" id="JAIVGD010000028">
    <property type="protein sequence ID" value="KAH0738683.1"/>
    <property type="molecule type" value="Genomic_DNA"/>
</dbReference>
<keyword evidence="2" id="KW-1185">Reference proteome</keyword>
<comment type="caution">
    <text evidence="1">The sequence shown here is derived from an EMBL/GenBank/DDBJ whole genome shotgun (WGS) entry which is preliminary data.</text>
</comment>
<gene>
    <name evidence="1" type="ORF">KY290_037388</name>
</gene>
<accession>A0ABQ7TWU7</accession>
<sequence>MVSLLASGGFHLPFSLVRMSFPLIVSQDEGSLGDQQWSSSVGHVQGVDSDRDTHLRDLNSACIGLTYASLLRNPIVQSPLWFLITPLKPPCRGPNGPEALREDNIRKNEVVVLFGDNAMPILREEHASIKVMHRGIVHHDSIPKFNSFDTSEEDVVYVLTVVATNLTTRVDILASFVKVVGARDFLVIHEPDEGFDFVGTSHVPDPVKLRNPLIWCGVGGF</sequence>
<organism evidence="1 2">
    <name type="scientific">Solanum tuberosum</name>
    <name type="common">Potato</name>
    <dbReference type="NCBI Taxonomy" id="4113"/>
    <lineage>
        <taxon>Eukaryota</taxon>
        <taxon>Viridiplantae</taxon>
        <taxon>Streptophyta</taxon>
        <taxon>Embryophyta</taxon>
        <taxon>Tracheophyta</taxon>
        <taxon>Spermatophyta</taxon>
        <taxon>Magnoliopsida</taxon>
        <taxon>eudicotyledons</taxon>
        <taxon>Gunneridae</taxon>
        <taxon>Pentapetalae</taxon>
        <taxon>asterids</taxon>
        <taxon>lamiids</taxon>
        <taxon>Solanales</taxon>
        <taxon>Solanaceae</taxon>
        <taxon>Solanoideae</taxon>
        <taxon>Solaneae</taxon>
        <taxon>Solanum</taxon>
    </lineage>
</organism>
<proteinExistence type="predicted"/>
<name>A0ABQ7TWU7_SOLTU</name>
<evidence type="ECO:0000313" key="2">
    <source>
        <dbReference type="Proteomes" id="UP000826656"/>
    </source>
</evidence>
<protein>
    <submittedName>
        <fullName evidence="1">Uncharacterized protein</fullName>
    </submittedName>
</protein>